<feature type="transmembrane region" description="Helical" evidence="1">
    <location>
        <begin position="6"/>
        <end position="23"/>
    </location>
</feature>
<keyword evidence="1" id="KW-0472">Membrane</keyword>
<protein>
    <submittedName>
        <fullName evidence="2">YgjV family protein</fullName>
    </submittedName>
</protein>
<evidence type="ECO:0000256" key="1">
    <source>
        <dbReference type="SAM" id="Phobius"/>
    </source>
</evidence>
<organism evidence="2 3">
    <name type="scientific">Acerihabitans arboris</name>
    <dbReference type="NCBI Taxonomy" id="2691583"/>
    <lineage>
        <taxon>Bacteria</taxon>
        <taxon>Pseudomonadati</taxon>
        <taxon>Pseudomonadota</taxon>
        <taxon>Gammaproteobacteria</taxon>
        <taxon>Enterobacterales</taxon>
        <taxon>Pectobacteriaceae</taxon>
        <taxon>Acerihabitans</taxon>
    </lineage>
</organism>
<dbReference type="Proteomes" id="UP000461443">
    <property type="component" value="Unassembled WGS sequence"/>
</dbReference>
<evidence type="ECO:0000313" key="2">
    <source>
        <dbReference type="EMBL" id="NDL63582.1"/>
    </source>
</evidence>
<dbReference type="RefSeq" id="WP_162366302.1">
    <property type="nucleotide sequence ID" value="NZ_WUBS01000008.1"/>
</dbReference>
<feature type="transmembrane region" description="Helical" evidence="1">
    <location>
        <begin position="71"/>
        <end position="88"/>
    </location>
</feature>
<dbReference type="EMBL" id="WUBS01000008">
    <property type="protein sequence ID" value="NDL63582.1"/>
    <property type="molecule type" value="Genomic_DNA"/>
</dbReference>
<comment type="caution">
    <text evidence="2">The sequence shown here is derived from an EMBL/GenBank/DDBJ whole genome shotgun (WGS) entry which is preliminary data.</text>
</comment>
<sequence>MSLYWIAQAVGVLAFIVGITMFIKRDDRKFKLQLALYSFIIGCHFFLMGANAAGMSAVLNAFRTVISTRTRSIVVMFVFIILTLALGLSEVKHAVELLPITGTVLSTWALFRTSGLTTRCVMWCSTAGWVTHNIWLGSIGGSLIEGSFLIVNGINIVRFRRMQLRGIDPFAAEHKAVSTR</sequence>
<keyword evidence="1" id="KW-0812">Transmembrane</keyword>
<reference evidence="2 3" key="2">
    <citation type="submission" date="2020-02" db="EMBL/GenBank/DDBJ databases">
        <title>The new genus of Enterobacteriales.</title>
        <authorList>
            <person name="Kim I.S."/>
        </authorList>
    </citation>
    <scope>NUCLEOTIDE SEQUENCE [LARGE SCALE GENOMIC DNA]</scope>
    <source>
        <strain evidence="2 3">SAP-6</strain>
    </source>
</reference>
<dbReference type="PIRSF" id="PIRSF011443">
    <property type="entry name" value="YgjV"/>
    <property type="match status" value="1"/>
</dbReference>
<keyword evidence="3" id="KW-1185">Reference proteome</keyword>
<feature type="transmembrane region" description="Helical" evidence="1">
    <location>
        <begin position="35"/>
        <end position="59"/>
    </location>
</feature>
<proteinExistence type="predicted"/>
<dbReference type="Pfam" id="PF10688">
    <property type="entry name" value="Imp-YgjV"/>
    <property type="match status" value="1"/>
</dbReference>
<name>A0A845SJM6_9GAMM</name>
<accession>A0A845SJM6</accession>
<dbReference type="InterPro" id="IPR026267">
    <property type="entry name" value="YgjV"/>
</dbReference>
<evidence type="ECO:0000313" key="3">
    <source>
        <dbReference type="Proteomes" id="UP000461443"/>
    </source>
</evidence>
<dbReference type="InterPro" id="IPR019629">
    <property type="entry name" value="Uncharacterised_HI1736/YgjV"/>
</dbReference>
<keyword evidence="1" id="KW-1133">Transmembrane helix</keyword>
<dbReference type="AlphaFoldDB" id="A0A845SJM6"/>
<gene>
    <name evidence="2" type="ORF">GRH90_12595</name>
</gene>
<feature type="transmembrane region" description="Helical" evidence="1">
    <location>
        <begin position="134"/>
        <end position="157"/>
    </location>
</feature>
<reference evidence="2 3" key="1">
    <citation type="submission" date="2019-12" db="EMBL/GenBank/DDBJ databases">
        <authorList>
            <person name="Lee S.D."/>
        </authorList>
    </citation>
    <scope>NUCLEOTIDE SEQUENCE [LARGE SCALE GENOMIC DNA]</scope>
    <source>
        <strain evidence="2 3">SAP-6</strain>
    </source>
</reference>